<protein>
    <recommendedName>
        <fullName evidence="3">Glycosyl hydrolases family 38 C-terminal beta sandwich domain-containing protein</fullName>
    </recommendedName>
</protein>
<evidence type="ECO:0000313" key="2">
    <source>
        <dbReference type="Proteomes" id="UP000238348"/>
    </source>
</evidence>
<reference evidence="1 2" key="1">
    <citation type="submission" date="2015-09" db="EMBL/GenBank/DDBJ databases">
        <title>Sorangium comparison.</title>
        <authorList>
            <person name="Zaburannyi N."/>
            <person name="Bunk B."/>
            <person name="Overmann J."/>
            <person name="Mueller R."/>
        </authorList>
    </citation>
    <scope>NUCLEOTIDE SEQUENCE [LARGE SCALE GENOMIC DNA]</scope>
    <source>
        <strain evidence="1 2">So ce26</strain>
    </source>
</reference>
<dbReference type="EMBL" id="CP012673">
    <property type="protein sequence ID" value="AUX40409.1"/>
    <property type="molecule type" value="Genomic_DNA"/>
</dbReference>
<accession>A0A2L0EM90</accession>
<proteinExistence type="predicted"/>
<evidence type="ECO:0000313" key="1">
    <source>
        <dbReference type="EMBL" id="AUX40409.1"/>
    </source>
</evidence>
<dbReference type="Proteomes" id="UP000238348">
    <property type="component" value="Chromosome"/>
</dbReference>
<name>A0A2L0EM90_SORCE</name>
<gene>
    <name evidence="1" type="ORF">SOCE26_018100</name>
</gene>
<organism evidence="1 2">
    <name type="scientific">Sorangium cellulosum</name>
    <name type="common">Polyangium cellulosum</name>
    <dbReference type="NCBI Taxonomy" id="56"/>
    <lineage>
        <taxon>Bacteria</taxon>
        <taxon>Pseudomonadati</taxon>
        <taxon>Myxococcota</taxon>
        <taxon>Polyangia</taxon>
        <taxon>Polyangiales</taxon>
        <taxon>Polyangiaceae</taxon>
        <taxon>Sorangium</taxon>
    </lineage>
</organism>
<dbReference type="AlphaFoldDB" id="A0A2L0EM90"/>
<dbReference type="OrthoDB" id="931708at2"/>
<dbReference type="RefSeq" id="WP_104978215.1">
    <property type="nucleotide sequence ID" value="NZ_CP012673.1"/>
</dbReference>
<evidence type="ECO:0008006" key="3">
    <source>
        <dbReference type="Google" id="ProtNLM"/>
    </source>
</evidence>
<sequence length="77" mass="8238">MRLPDGRTVLHVINHEYSGGVVEQVIRASFPVEASPTEVTVASLDFEADRPAPFTYEDGVVTVEVGELPASAAIVVE</sequence>